<keyword evidence="1" id="KW-0472">Membrane</keyword>
<keyword evidence="1" id="KW-1133">Transmembrane helix</keyword>
<dbReference type="AlphaFoldDB" id="A0A8D1FPW7"/>
<proteinExistence type="predicted"/>
<feature type="transmembrane region" description="Helical" evidence="1">
    <location>
        <begin position="21"/>
        <end position="42"/>
    </location>
</feature>
<organism evidence="2 3">
    <name type="scientific">Sus scrofa</name>
    <name type="common">Pig</name>
    <dbReference type="NCBI Taxonomy" id="9823"/>
    <lineage>
        <taxon>Eukaryota</taxon>
        <taxon>Metazoa</taxon>
        <taxon>Chordata</taxon>
        <taxon>Craniata</taxon>
        <taxon>Vertebrata</taxon>
        <taxon>Euteleostomi</taxon>
        <taxon>Mammalia</taxon>
        <taxon>Eutheria</taxon>
        <taxon>Laurasiatheria</taxon>
        <taxon>Artiodactyla</taxon>
        <taxon>Suina</taxon>
        <taxon>Suidae</taxon>
        <taxon>Sus</taxon>
    </lineage>
</organism>
<feature type="transmembrane region" description="Helical" evidence="1">
    <location>
        <begin position="73"/>
        <end position="100"/>
    </location>
</feature>
<dbReference type="Ensembl" id="ENSSSCT00040093775.1">
    <property type="protein sequence ID" value="ENSSSCP00040041411.1"/>
    <property type="gene ID" value="ENSSSCG00040068558.1"/>
</dbReference>
<dbReference type="Proteomes" id="UP000694722">
    <property type="component" value="Unplaced"/>
</dbReference>
<sequence>MNMWVHMSFSRKVLSRYMSKSGIAGSCGSSVFNFLGYLHTVFHSDCTNLHSHQQQRRVLFSPYPLQHLLFVDLLMMAILAGVWWHLIVVLICISLIINVVDVSIAHKLIFLN</sequence>
<evidence type="ECO:0008006" key="4">
    <source>
        <dbReference type="Google" id="ProtNLM"/>
    </source>
</evidence>
<accession>A0A8D1FPW7</accession>
<reference evidence="2" key="1">
    <citation type="submission" date="2025-08" db="UniProtKB">
        <authorList>
            <consortium name="Ensembl"/>
        </authorList>
    </citation>
    <scope>IDENTIFICATION</scope>
</reference>
<evidence type="ECO:0000313" key="3">
    <source>
        <dbReference type="Proteomes" id="UP000694722"/>
    </source>
</evidence>
<keyword evidence="1" id="KW-0812">Transmembrane</keyword>
<evidence type="ECO:0000313" key="2">
    <source>
        <dbReference type="Ensembl" id="ENSSSCP00040041411.1"/>
    </source>
</evidence>
<protein>
    <recommendedName>
        <fullName evidence="4">Transmembrane protein</fullName>
    </recommendedName>
</protein>
<name>A0A8D1FPW7_PIG</name>
<evidence type="ECO:0000256" key="1">
    <source>
        <dbReference type="SAM" id="Phobius"/>
    </source>
</evidence>